<organism evidence="1">
    <name type="scientific">Lotharella globosa</name>
    <dbReference type="NCBI Taxonomy" id="91324"/>
    <lineage>
        <taxon>Eukaryota</taxon>
        <taxon>Sar</taxon>
        <taxon>Rhizaria</taxon>
        <taxon>Cercozoa</taxon>
        <taxon>Chlorarachniophyceae</taxon>
        <taxon>Lotharella</taxon>
    </lineage>
</organism>
<name>A0A7S3Z2Y0_9EUKA</name>
<sequence length="211" mass="23750">MGSACPMFGVVSQISSDGERRELGSNNINSSPWEKFDVLDESAEKASPVHVKFVEDVWAKDVQSPSHLPCENPAPPMDTADVNRVARVQGVMKAVFLRLSDIERARSNPAGFTEERRNRLEDLARILKRTVSEAKIAFDIGEKAKCLFCQKELKVVKNRGKTKSWGFDSANIVNHLLNTCSKPEKKQLYGEIIEILQRRKVFVFTGNLIFL</sequence>
<dbReference type="EMBL" id="HBIV01030169">
    <property type="protein sequence ID" value="CAE0669888.1"/>
    <property type="molecule type" value="Transcribed_RNA"/>
</dbReference>
<protein>
    <submittedName>
        <fullName evidence="1">Uncharacterized protein</fullName>
    </submittedName>
</protein>
<reference evidence="1" key="1">
    <citation type="submission" date="2021-01" db="EMBL/GenBank/DDBJ databases">
        <authorList>
            <person name="Corre E."/>
            <person name="Pelletier E."/>
            <person name="Niang G."/>
            <person name="Scheremetjew M."/>
            <person name="Finn R."/>
            <person name="Kale V."/>
            <person name="Holt S."/>
            <person name="Cochrane G."/>
            <person name="Meng A."/>
            <person name="Brown T."/>
            <person name="Cohen L."/>
        </authorList>
    </citation>
    <scope>NUCLEOTIDE SEQUENCE</scope>
    <source>
        <strain evidence="1">CCCM811</strain>
    </source>
</reference>
<accession>A0A7S3Z2Y0</accession>
<evidence type="ECO:0000313" key="1">
    <source>
        <dbReference type="EMBL" id="CAE0669888.1"/>
    </source>
</evidence>
<gene>
    <name evidence="1" type="ORF">LGLO00237_LOCUS21520</name>
</gene>
<proteinExistence type="predicted"/>
<dbReference type="AlphaFoldDB" id="A0A7S3Z2Y0"/>